<keyword evidence="3" id="KW-1185">Reference proteome</keyword>
<sequence>MRLLLLALLIPLAACGKGEEGKSSDAGGKSGGNSAAPAPMASPTGPPPKTPVMQVTPAPGKQPQWLEPRSDKGDPKTAPYGDLLNQPVVDAPRR</sequence>
<dbReference type="RefSeq" id="WP_174191776.1">
    <property type="nucleotide sequence ID" value="NZ_JABULH010000001.1"/>
</dbReference>
<protein>
    <submittedName>
        <fullName evidence="2">Uncharacterized protein</fullName>
    </submittedName>
</protein>
<evidence type="ECO:0000313" key="3">
    <source>
        <dbReference type="Proteomes" id="UP000621447"/>
    </source>
</evidence>
<reference evidence="2 3" key="1">
    <citation type="submission" date="2020-06" db="EMBL/GenBank/DDBJ databases">
        <title>Sphingomonas hominis sp. nov., a member of the Sphingomonas, isolated from the hair of a 22-year-old girl.</title>
        <authorList>
            <person name="Zhang D.-F."/>
            <person name="Cui X.-W."/>
        </authorList>
    </citation>
    <scope>NUCLEOTIDE SEQUENCE [LARGE SCALE GENOMIC DNA]</scope>
    <source>
        <strain evidence="2 3">HHU CXW</strain>
    </source>
</reference>
<comment type="caution">
    <text evidence="2">The sequence shown here is derived from an EMBL/GenBank/DDBJ whole genome shotgun (WGS) entry which is preliminary data.</text>
</comment>
<evidence type="ECO:0000313" key="2">
    <source>
        <dbReference type="EMBL" id="NTS63660.1"/>
    </source>
</evidence>
<dbReference type="Proteomes" id="UP000621447">
    <property type="component" value="Unassembled WGS sequence"/>
</dbReference>
<feature type="region of interest" description="Disordered" evidence="1">
    <location>
        <begin position="16"/>
        <end position="94"/>
    </location>
</feature>
<feature type="compositionally biased region" description="Low complexity" evidence="1">
    <location>
        <begin position="24"/>
        <end position="43"/>
    </location>
</feature>
<dbReference type="EMBL" id="JABULH010000001">
    <property type="protein sequence ID" value="NTS63660.1"/>
    <property type="molecule type" value="Genomic_DNA"/>
</dbReference>
<name>A0ABX2JEG0_9SPHN</name>
<evidence type="ECO:0000256" key="1">
    <source>
        <dbReference type="SAM" id="MobiDB-lite"/>
    </source>
</evidence>
<organism evidence="2 3">
    <name type="scientific">Sphingomonas hominis</name>
    <dbReference type="NCBI Taxonomy" id="2741495"/>
    <lineage>
        <taxon>Bacteria</taxon>
        <taxon>Pseudomonadati</taxon>
        <taxon>Pseudomonadota</taxon>
        <taxon>Alphaproteobacteria</taxon>
        <taxon>Sphingomonadales</taxon>
        <taxon>Sphingomonadaceae</taxon>
        <taxon>Sphingomonas</taxon>
    </lineage>
</organism>
<proteinExistence type="predicted"/>
<gene>
    <name evidence="2" type="ORF">HRV97_00625</name>
</gene>
<accession>A0ABX2JEG0</accession>